<dbReference type="Proteomes" id="UP001186974">
    <property type="component" value="Unassembled WGS sequence"/>
</dbReference>
<reference evidence="1" key="1">
    <citation type="submission" date="2024-09" db="EMBL/GenBank/DDBJ databases">
        <title>Black Yeasts Isolated from many extreme environments.</title>
        <authorList>
            <person name="Coleine C."/>
            <person name="Stajich J.E."/>
            <person name="Selbmann L."/>
        </authorList>
    </citation>
    <scope>NUCLEOTIDE SEQUENCE</scope>
    <source>
        <strain evidence="1">CCFEE 5737</strain>
    </source>
</reference>
<gene>
    <name evidence="1" type="ORF">LTS18_004687</name>
</gene>
<name>A0ACC3DXP1_9PEZI</name>
<protein>
    <submittedName>
        <fullName evidence="1">Uncharacterized protein</fullName>
    </submittedName>
</protein>
<organism evidence="1 2">
    <name type="scientific">Coniosporium uncinatum</name>
    <dbReference type="NCBI Taxonomy" id="93489"/>
    <lineage>
        <taxon>Eukaryota</taxon>
        <taxon>Fungi</taxon>
        <taxon>Dikarya</taxon>
        <taxon>Ascomycota</taxon>
        <taxon>Pezizomycotina</taxon>
        <taxon>Dothideomycetes</taxon>
        <taxon>Dothideomycetes incertae sedis</taxon>
        <taxon>Coniosporium</taxon>
    </lineage>
</organism>
<proteinExistence type="predicted"/>
<keyword evidence="2" id="KW-1185">Reference proteome</keyword>
<evidence type="ECO:0000313" key="2">
    <source>
        <dbReference type="Proteomes" id="UP001186974"/>
    </source>
</evidence>
<dbReference type="EMBL" id="JAWDJW010000110">
    <property type="protein sequence ID" value="KAK3081623.1"/>
    <property type="molecule type" value="Genomic_DNA"/>
</dbReference>
<evidence type="ECO:0000313" key="1">
    <source>
        <dbReference type="EMBL" id="KAK3081623.1"/>
    </source>
</evidence>
<sequence>MSSSKLIVVVGATGTQGGSVTDTFLKDDTWRVRGITRNTGSDAAKKLSEKGVEMVAANLDDTSSLVSAFRGADVVFSVTDFWQPYMNPANREKAKPGQALNEWAYAYEKQQGMNVFDAAAKTEGLERLVFSTLPGPKKWSNGKIDKAFHFDSKQDAVDYGKATYPELWSRTSLITIGMYLENLLPSSFGNFLTPQKVRIFLVQVDNAAGSALMMPLQVEDGVFAMLSPTPSGSDKVVPWIAANEDTGPLVKGIVASPPSKNLIAYRENVPPEEAMNSWARINNVKVQALETSRDKMVETMGEELGAEIWDTFVYIKDYGFAPEGDPDCVYPEALAVPVKLGTVEEWMRKQDWSPILNA</sequence>
<accession>A0ACC3DXP1</accession>
<comment type="caution">
    <text evidence="1">The sequence shown here is derived from an EMBL/GenBank/DDBJ whole genome shotgun (WGS) entry which is preliminary data.</text>
</comment>